<protein>
    <recommendedName>
        <fullName evidence="3">Phage transcriptional activator, RinA family</fullName>
    </recommendedName>
</protein>
<dbReference type="STRING" id="89093.SAMN04488558_103106"/>
<evidence type="ECO:0000313" key="1">
    <source>
        <dbReference type="EMBL" id="SEP92494.1"/>
    </source>
</evidence>
<dbReference type="Gene3D" id="1.20.140.160">
    <property type="match status" value="1"/>
</dbReference>
<evidence type="ECO:0000313" key="2">
    <source>
        <dbReference type="Proteomes" id="UP000198833"/>
    </source>
</evidence>
<accession>A0A1H9BU51</accession>
<keyword evidence="2" id="KW-1185">Reference proteome</keyword>
<evidence type="ECO:0008006" key="3">
    <source>
        <dbReference type="Google" id="ProtNLM"/>
    </source>
</evidence>
<dbReference type="SUPFAM" id="SSF88659">
    <property type="entry name" value="Sigma3 and sigma4 domains of RNA polymerase sigma factors"/>
    <property type="match status" value="1"/>
</dbReference>
<dbReference type="EMBL" id="FOEN01000003">
    <property type="protein sequence ID" value="SEP92494.1"/>
    <property type="molecule type" value="Genomic_DNA"/>
</dbReference>
<sequence length="144" mass="17216">MSDVKRYLNQVRYSNQDINSRQKELDDLRRNIPSASNWKTDPVQETHTNGSFVDKLVKLDDEISNKIDRLIEAKRTISNQIDQLEVKEHHIVLRERYLNQRSYEYIADVMYTSDRNVKRIHGRALEEFRTKFQQEIDSFIKSCP</sequence>
<dbReference type="AlphaFoldDB" id="A0A1H9BU51"/>
<dbReference type="InterPro" id="IPR010861">
    <property type="entry name" value="DUF1492"/>
</dbReference>
<gene>
    <name evidence="1" type="ORF">SAMN04488558_103106</name>
</gene>
<organism evidence="1 2">
    <name type="scientific">Ignavigranum ruoffiae</name>
    <dbReference type="NCBI Taxonomy" id="89093"/>
    <lineage>
        <taxon>Bacteria</taxon>
        <taxon>Bacillati</taxon>
        <taxon>Bacillota</taxon>
        <taxon>Bacilli</taxon>
        <taxon>Lactobacillales</taxon>
        <taxon>Aerococcaceae</taxon>
        <taxon>Ignavigranum</taxon>
    </lineage>
</organism>
<dbReference type="Proteomes" id="UP000198833">
    <property type="component" value="Unassembled WGS sequence"/>
</dbReference>
<dbReference type="OrthoDB" id="3242975at2"/>
<dbReference type="InterPro" id="IPR013324">
    <property type="entry name" value="RNA_pol_sigma_r3/r4-like"/>
</dbReference>
<proteinExistence type="predicted"/>
<reference evidence="1 2" key="1">
    <citation type="submission" date="2016-10" db="EMBL/GenBank/DDBJ databases">
        <authorList>
            <person name="de Groot N.N."/>
        </authorList>
    </citation>
    <scope>NUCLEOTIDE SEQUENCE [LARGE SCALE GENOMIC DNA]</scope>
    <source>
        <strain evidence="1 2">DSM 15695</strain>
    </source>
</reference>
<name>A0A1H9BU51_9LACT</name>
<dbReference type="RefSeq" id="WP_092570879.1">
    <property type="nucleotide sequence ID" value="NZ_CALUDV010000023.1"/>
</dbReference>
<dbReference type="Pfam" id="PF07374">
    <property type="entry name" value="DUF1492"/>
    <property type="match status" value="1"/>
</dbReference>